<evidence type="ECO:0000256" key="12">
    <source>
        <dbReference type="PIRSR" id="PIRSR628651-51"/>
    </source>
</evidence>
<evidence type="ECO:0000256" key="1">
    <source>
        <dbReference type="ARBA" id="ARBA00004123"/>
    </source>
</evidence>
<feature type="compositionally biased region" description="Polar residues" evidence="15">
    <location>
        <begin position="209"/>
        <end position="235"/>
    </location>
</feature>
<feature type="binding site" evidence="12">
    <location>
        <position position="393"/>
    </location>
    <ligand>
        <name>Zn(2+)</name>
        <dbReference type="ChEBI" id="CHEBI:29105"/>
        <label>2</label>
    </ligand>
</feature>
<keyword evidence="8" id="KW-0805">Transcription regulation</keyword>
<dbReference type="InterPro" id="IPR013083">
    <property type="entry name" value="Znf_RING/FYVE/PHD"/>
</dbReference>
<dbReference type="Proteomes" id="UP000594262">
    <property type="component" value="Unplaced"/>
</dbReference>
<keyword evidence="3" id="KW-0341">Growth regulation</keyword>
<evidence type="ECO:0000256" key="8">
    <source>
        <dbReference type="ARBA" id="ARBA00023015"/>
    </source>
</evidence>
<feature type="binding site" evidence="12">
    <location>
        <position position="377"/>
    </location>
    <ligand>
        <name>Zn(2+)</name>
        <dbReference type="ChEBI" id="CHEBI:29105"/>
        <label>1</label>
    </ligand>
</feature>
<proteinExistence type="inferred from homology"/>
<evidence type="ECO:0000256" key="11">
    <source>
        <dbReference type="PIRSR" id="PIRSR628651-50"/>
    </source>
</evidence>
<reference evidence="17" key="1">
    <citation type="submission" date="2021-01" db="UniProtKB">
        <authorList>
            <consortium name="EnsemblMetazoa"/>
        </authorList>
    </citation>
    <scope>IDENTIFICATION</scope>
</reference>
<feature type="binding site" evidence="12">
    <location>
        <position position="355"/>
    </location>
    <ligand>
        <name>Zn(2+)</name>
        <dbReference type="ChEBI" id="CHEBI:29105"/>
        <label>1</label>
    </ligand>
</feature>
<dbReference type="InterPro" id="IPR024610">
    <property type="entry name" value="ING_N_histone-binding"/>
</dbReference>
<feature type="binding site" evidence="12">
    <location>
        <position position="380"/>
    </location>
    <ligand>
        <name>Zn(2+)</name>
        <dbReference type="ChEBI" id="CHEBI:29105"/>
        <label>1</label>
    </ligand>
</feature>
<feature type="region of interest" description="Disordered" evidence="15">
    <location>
        <begin position="293"/>
        <end position="338"/>
    </location>
</feature>
<comment type="domain">
    <text evidence="14">The PHD-type zinc finger mediates the binding to H3K4me3.</text>
</comment>
<name>A0A7M5TQ69_9CNID</name>
<dbReference type="GO" id="GO:0035267">
    <property type="term" value="C:NuA4 histone acetyltransferase complex"/>
    <property type="evidence" value="ECO:0007669"/>
    <property type="project" value="TreeGrafter"/>
</dbReference>
<dbReference type="OrthoDB" id="5411773at2759"/>
<dbReference type="InterPro" id="IPR001965">
    <property type="entry name" value="Znf_PHD"/>
</dbReference>
<comment type="function">
    <text evidence="14">Component of an histone acetyltransferase complex.</text>
</comment>
<dbReference type="AlphaFoldDB" id="A0A7M5TQ69"/>
<feature type="site" description="Histone H3K4me3 binding" evidence="11">
    <location>
        <position position="375"/>
    </location>
</feature>
<feature type="site" description="Histone H3K4me3 binding" evidence="11">
    <location>
        <position position="367"/>
    </location>
</feature>
<evidence type="ECO:0000256" key="13">
    <source>
        <dbReference type="PROSITE-ProRule" id="PRU00146"/>
    </source>
</evidence>
<dbReference type="SUPFAM" id="SSF57903">
    <property type="entry name" value="FYVE/PHD zinc finger"/>
    <property type="match status" value="1"/>
</dbReference>
<dbReference type="SMART" id="SM00249">
    <property type="entry name" value="PHD"/>
    <property type="match status" value="1"/>
</dbReference>
<feature type="binding site" evidence="12">
    <location>
        <position position="366"/>
    </location>
    <ligand>
        <name>Zn(2+)</name>
        <dbReference type="ChEBI" id="CHEBI:29105"/>
        <label>2</label>
    </ligand>
</feature>
<keyword evidence="4 12" id="KW-0479">Metal-binding</keyword>
<keyword evidence="18" id="KW-1185">Reference proteome</keyword>
<comment type="similarity">
    <text evidence="2 14">Belongs to the ING family.</text>
</comment>
<accession>A0A7M5TQ69</accession>
<evidence type="ECO:0000313" key="17">
    <source>
        <dbReference type="EnsemblMetazoa" id="CLYHEMP000201.1"/>
    </source>
</evidence>
<comment type="subunit">
    <text evidence="14">Component of an histone acetyltransferase complex. Interacts with H3K4me3 and to a lesser extent with H3K4me2.</text>
</comment>
<dbReference type="InterPro" id="IPR011011">
    <property type="entry name" value="Znf_FYVE_PHD"/>
</dbReference>
<evidence type="ECO:0000256" key="15">
    <source>
        <dbReference type="SAM" id="MobiDB-lite"/>
    </source>
</evidence>
<feature type="binding site" evidence="12">
    <location>
        <position position="353"/>
    </location>
    <ligand>
        <name>Zn(2+)</name>
        <dbReference type="ChEBI" id="CHEBI:29105"/>
        <label>1</label>
    </ligand>
</feature>
<evidence type="ECO:0000256" key="14">
    <source>
        <dbReference type="RuleBase" id="RU361213"/>
    </source>
</evidence>
<evidence type="ECO:0000256" key="2">
    <source>
        <dbReference type="ARBA" id="ARBA00010210"/>
    </source>
</evidence>
<comment type="subcellular location">
    <subcellularLocation>
        <location evidence="1 14">Nucleus</location>
    </subcellularLocation>
</comment>
<dbReference type="PANTHER" id="PTHR10333:SF103">
    <property type="entry name" value="INHIBITOR OF GROWTH PROTEIN 3"/>
    <property type="match status" value="1"/>
</dbReference>
<feature type="site" description="Histone H3K4me3 binding" evidence="11">
    <location>
        <position position="352"/>
    </location>
</feature>
<evidence type="ECO:0000256" key="9">
    <source>
        <dbReference type="ARBA" id="ARBA00023163"/>
    </source>
</evidence>
<evidence type="ECO:0000259" key="16">
    <source>
        <dbReference type="PROSITE" id="PS50016"/>
    </source>
</evidence>
<dbReference type="PROSITE" id="PS50016">
    <property type="entry name" value="ZF_PHD_2"/>
    <property type="match status" value="1"/>
</dbReference>
<dbReference type="PROSITE" id="PS01359">
    <property type="entry name" value="ZF_PHD_1"/>
    <property type="match status" value="1"/>
</dbReference>
<evidence type="ECO:0000256" key="5">
    <source>
        <dbReference type="ARBA" id="ARBA00022771"/>
    </source>
</evidence>
<dbReference type="GeneID" id="136813129"/>
<feature type="binding site" evidence="12">
    <location>
        <position position="371"/>
    </location>
    <ligand>
        <name>Zn(2+)</name>
        <dbReference type="ChEBI" id="CHEBI:29105"/>
        <label>2</label>
    </ligand>
</feature>
<dbReference type="InterPro" id="IPR019787">
    <property type="entry name" value="Znf_PHD-finger"/>
</dbReference>
<feature type="compositionally biased region" description="Low complexity" evidence="15">
    <location>
        <begin position="192"/>
        <end position="208"/>
    </location>
</feature>
<dbReference type="RefSeq" id="XP_066925759.1">
    <property type="nucleotide sequence ID" value="XM_067069658.1"/>
</dbReference>
<dbReference type="Gene3D" id="6.10.140.1740">
    <property type="match status" value="1"/>
</dbReference>
<dbReference type="CDD" id="cd15585">
    <property type="entry name" value="PHD_ING3"/>
    <property type="match status" value="1"/>
</dbReference>
<organism evidence="17 18">
    <name type="scientific">Clytia hemisphaerica</name>
    <dbReference type="NCBI Taxonomy" id="252671"/>
    <lineage>
        <taxon>Eukaryota</taxon>
        <taxon>Metazoa</taxon>
        <taxon>Cnidaria</taxon>
        <taxon>Hydrozoa</taxon>
        <taxon>Hydroidolina</taxon>
        <taxon>Leptothecata</taxon>
        <taxon>Obeliida</taxon>
        <taxon>Clytiidae</taxon>
        <taxon>Clytia</taxon>
    </lineage>
</organism>
<evidence type="ECO:0000256" key="3">
    <source>
        <dbReference type="ARBA" id="ARBA00022604"/>
    </source>
</evidence>
<evidence type="ECO:0000256" key="6">
    <source>
        <dbReference type="ARBA" id="ARBA00022833"/>
    </source>
</evidence>
<keyword evidence="6 12" id="KW-0862">Zinc</keyword>
<dbReference type="SMART" id="SM01408">
    <property type="entry name" value="ING"/>
    <property type="match status" value="1"/>
</dbReference>
<keyword evidence="5 13" id="KW-0863">Zinc-finger</keyword>
<dbReference type="GO" id="GO:0006325">
    <property type="term" value="P:chromatin organization"/>
    <property type="evidence" value="ECO:0007669"/>
    <property type="project" value="UniProtKB-KW"/>
</dbReference>
<dbReference type="InterPro" id="IPR019786">
    <property type="entry name" value="Zinc_finger_PHD-type_CS"/>
</dbReference>
<sequence>MLYLEDYIELIEQLPQDLRDRFTDMRELDLKVQNNIDTLDSRVRRFFTEARKSKPDQVEEDYKNIHQSYKQALDNADEKVSMASQIYDLVDRHLRKLDQELSRFKMELEADCSGITEILERRSVVGAEERTLDLLYNSTFSNTTGEPLKRKFGDVERLTTACLSNGLTDKLFGGTTTSYNNPLGASYPPTKSNSQPSSSQSQKTISQQVPSKTLLTNKSLITSTNPKEQGRTAQASLKAMNAAQKKAEQLGNSLSMSGLLSSSSNKSTSSASSTNSATSASFVDVTGSSSFMTSSSASQSLHKQNAASAAANSRVPQKGRRGHKGIAGQGQDKPFNENAAIDWVPDPNEPTYCLCNQVSYGEMVGCDNPSCPIEWFHYGCVGLTDAPKGKWYCPDCSAVIKKRRMR</sequence>
<keyword evidence="9" id="KW-0804">Transcription</keyword>
<feature type="site" description="Histone H3K4me3 binding" evidence="11">
    <location>
        <position position="363"/>
    </location>
</feature>
<evidence type="ECO:0000256" key="10">
    <source>
        <dbReference type="ARBA" id="ARBA00023242"/>
    </source>
</evidence>
<evidence type="ECO:0000256" key="7">
    <source>
        <dbReference type="ARBA" id="ARBA00022853"/>
    </source>
</evidence>
<dbReference type="FunFam" id="3.30.40.10:FF:000021">
    <property type="entry name" value="Inhibitor of growth 2b"/>
    <property type="match status" value="1"/>
</dbReference>
<feature type="region of interest" description="Disordered" evidence="15">
    <location>
        <begin position="182"/>
        <end position="279"/>
    </location>
</feature>
<keyword evidence="7 14" id="KW-0156">Chromatin regulator</keyword>
<dbReference type="Pfam" id="PF12998">
    <property type="entry name" value="ING"/>
    <property type="match status" value="1"/>
</dbReference>
<dbReference type="EnsemblMetazoa" id="CLYHEMT000201.1">
    <property type="protein sequence ID" value="CLYHEMP000201.1"/>
    <property type="gene ID" value="CLYHEMG000201"/>
</dbReference>
<dbReference type="Gene3D" id="3.30.40.10">
    <property type="entry name" value="Zinc/RING finger domain, C3HC4 (zinc finger)"/>
    <property type="match status" value="1"/>
</dbReference>
<evidence type="ECO:0000313" key="18">
    <source>
        <dbReference type="Proteomes" id="UP000594262"/>
    </source>
</evidence>
<evidence type="ECO:0000256" key="4">
    <source>
        <dbReference type="ARBA" id="ARBA00022723"/>
    </source>
</evidence>
<dbReference type="GO" id="GO:0008270">
    <property type="term" value="F:zinc ion binding"/>
    <property type="evidence" value="ECO:0007669"/>
    <property type="project" value="UniProtKB-KW"/>
</dbReference>
<feature type="compositionally biased region" description="Low complexity" evidence="15">
    <location>
        <begin position="252"/>
        <end position="279"/>
    </location>
</feature>
<dbReference type="CDD" id="cd16858">
    <property type="entry name" value="ING_ING3_Yng2p"/>
    <property type="match status" value="1"/>
</dbReference>
<protein>
    <recommendedName>
        <fullName evidence="14">Inhibitor of growth protein</fullName>
    </recommendedName>
</protein>
<dbReference type="InterPro" id="IPR042020">
    <property type="entry name" value="ING3_PHD"/>
</dbReference>
<dbReference type="GO" id="GO:0005634">
    <property type="term" value="C:nucleus"/>
    <property type="evidence" value="ECO:0007669"/>
    <property type="project" value="UniProtKB-SubCell"/>
</dbReference>
<feature type="compositionally biased region" description="Polar residues" evidence="15">
    <location>
        <begin position="301"/>
        <end position="315"/>
    </location>
</feature>
<dbReference type="PANTHER" id="PTHR10333">
    <property type="entry name" value="INHIBITOR OF GROWTH PROTEIN"/>
    <property type="match status" value="1"/>
</dbReference>
<feature type="domain" description="PHD-type" evidence="16">
    <location>
        <begin position="350"/>
        <end position="399"/>
    </location>
</feature>
<feature type="binding site" evidence="12">
    <location>
        <position position="396"/>
    </location>
    <ligand>
        <name>Zn(2+)</name>
        <dbReference type="ChEBI" id="CHEBI:29105"/>
        <label>2</label>
    </ligand>
</feature>
<keyword evidence="10 14" id="KW-0539">Nucleus</keyword>
<dbReference type="InterPro" id="IPR028651">
    <property type="entry name" value="ING_fam"/>
</dbReference>